<reference evidence="3 5" key="2">
    <citation type="journal article" date="2014" name="PLoS Genet.">
        <title>Phylogenetically driven sequencing of extremely halophilic archaea reveals strategies for static and dynamic osmo-response.</title>
        <authorList>
            <person name="Becker E.A."/>
            <person name="Seitzer P.M."/>
            <person name="Tritt A."/>
            <person name="Larsen D."/>
            <person name="Krusor M."/>
            <person name="Yao A.I."/>
            <person name="Wu D."/>
            <person name="Madern D."/>
            <person name="Eisen J.A."/>
            <person name="Darling A.E."/>
            <person name="Facciotti M.T."/>
        </authorList>
    </citation>
    <scope>NUCLEOTIDE SEQUENCE [LARGE SCALE GENOMIC DNA]</scope>
    <source>
        <strain evidence="3">B3</strain>
        <strain evidence="5">DSM 18796 / CECT 7217 / JCM 14584 / KCTC 4019 / B3</strain>
    </source>
</reference>
<protein>
    <submittedName>
        <fullName evidence="2">Uncharacterized protein</fullName>
    </submittedName>
</protein>
<dbReference type="KEGG" id="hje:HacjB3_12545"/>
<evidence type="ECO:0000313" key="5">
    <source>
        <dbReference type="Proteomes" id="UP000011645"/>
    </source>
</evidence>
<dbReference type="EMBL" id="AOHV01000024">
    <property type="protein sequence ID" value="ELY37987.1"/>
    <property type="molecule type" value="Genomic_DNA"/>
</dbReference>
<dbReference type="AlphaFoldDB" id="D8J6T7"/>
<evidence type="ECO:0000256" key="1">
    <source>
        <dbReference type="SAM" id="MobiDB-lite"/>
    </source>
</evidence>
<evidence type="ECO:0000313" key="4">
    <source>
        <dbReference type="Proteomes" id="UP000000390"/>
    </source>
</evidence>
<proteinExistence type="predicted"/>
<organism evidence="2 4">
    <name type="scientific">Halalkalicoccus jeotgali (strain DSM 18796 / CECT 7217 / JCM 14584 / KCTC 4019 / B3)</name>
    <dbReference type="NCBI Taxonomy" id="795797"/>
    <lineage>
        <taxon>Archaea</taxon>
        <taxon>Methanobacteriati</taxon>
        <taxon>Methanobacteriota</taxon>
        <taxon>Stenosarchaea group</taxon>
        <taxon>Halobacteria</taxon>
        <taxon>Halobacteriales</taxon>
        <taxon>Halococcaceae</taxon>
        <taxon>Halalkalicoccus</taxon>
    </lineage>
</organism>
<sequence>MSRGPEALVYRRGDRANRRSAGFEGQPGDHSTNARTSLAVHAFRTSAGPAQPRRAV</sequence>
<gene>
    <name evidence="2" type="ordered locus">HacjB3_12545</name>
    <name evidence="3" type="ORF">C497_07744</name>
</gene>
<name>D8J6T7_HALJB</name>
<keyword evidence="5" id="KW-1185">Reference proteome</keyword>
<reference evidence="2 4" key="1">
    <citation type="journal article" date="2010" name="J. Bacteriol.">
        <title>Complete genome sequence of Halalkalicoccus jeotgali B3(T), an extremely halophilic archaeon.</title>
        <authorList>
            <person name="Roh S.W."/>
            <person name="Nam Y.D."/>
            <person name="Nam S.H."/>
            <person name="Choi S.H."/>
            <person name="Park H.S."/>
            <person name="Bae J.W."/>
        </authorList>
    </citation>
    <scope>NUCLEOTIDE SEQUENCE [LARGE SCALE GENOMIC DNA]</scope>
    <source>
        <strain evidence="2">B3</strain>
        <strain evidence="4">DSM 18796 / CECT 7217 / JCM 14584 / KCTC 4019 / B3</strain>
    </source>
</reference>
<evidence type="ECO:0000313" key="3">
    <source>
        <dbReference type="EMBL" id="ELY37987.1"/>
    </source>
</evidence>
<dbReference type="Proteomes" id="UP000000390">
    <property type="component" value="Chromosome"/>
</dbReference>
<accession>D8J6T7</accession>
<feature type="region of interest" description="Disordered" evidence="1">
    <location>
        <begin position="1"/>
        <end position="35"/>
    </location>
</feature>
<dbReference type="EMBL" id="CP002062">
    <property type="protein sequence ID" value="ADJ15890.1"/>
    <property type="molecule type" value="Genomic_DNA"/>
</dbReference>
<evidence type="ECO:0000313" key="2">
    <source>
        <dbReference type="EMBL" id="ADJ15890.1"/>
    </source>
</evidence>
<dbReference type="HOGENOM" id="CLU_3003022_0_0_2"/>
<dbReference type="Proteomes" id="UP000011645">
    <property type="component" value="Unassembled WGS sequence"/>
</dbReference>